<dbReference type="GO" id="GO:0004984">
    <property type="term" value="F:olfactory receptor activity"/>
    <property type="evidence" value="ECO:0007669"/>
    <property type="project" value="InterPro"/>
</dbReference>
<evidence type="ECO:0000256" key="5">
    <source>
        <dbReference type="ARBA" id="ARBA00022725"/>
    </source>
</evidence>
<evidence type="ECO:0000256" key="4">
    <source>
        <dbReference type="ARBA" id="ARBA00022692"/>
    </source>
</evidence>
<keyword evidence="3" id="KW-0716">Sensory transduction</keyword>
<evidence type="ECO:0000256" key="2">
    <source>
        <dbReference type="ARBA" id="ARBA00022475"/>
    </source>
</evidence>
<evidence type="ECO:0000256" key="3">
    <source>
        <dbReference type="ARBA" id="ARBA00022606"/>
    </source>
</evidence>
<proteinExistence type="predicted"/>
<protein>
    <submittedName>
        <fullName evidence="11">Uncharacterized protein</fullName>
    </submittedName>
</protein>
<dbReference type="PANTHER" id="PTHR21137">
    <property type="entry name" value="ODORANT RECEPTOR"/>
    <property type="match status" value="1"/>
</dbReference>
<dbReference type="GO" id="GO:0007165">
    <property type="term" value="P:signal transduction"/>
    <property type="evidence" value="ECO:0007669"/>
    <property type="project" value="UniProtKB-KW"/>
</dbReference>
<evidence type="ECO:0000256" key="10">
    <source>
        <dbReference type="SAM" id="Phobius"/>
    </source>
</evidence>
<dbReference type="AlphaFoldDB" id="A0AAN7ZJS7"/>
<feature type="transmembrane region" description="Helical" evidence="10">
    <location>
        <begin position="27"/>
        <end position="52"/>
    </location>
</feature>
<evidence type="ECO:0000256" key="6">
    <source>
        <dbReference type="ARBA" id="ARBA00022989"/>
    </source>
</evidence>
<accession>A0AAN7ZJS7</accession>
<dbReference type="Proteomes" id="UP001329430">
    <property type="component" value="Chromosome 7"/>
</dbReference>
<dbReference type="InterPro" id="IPR004117">
    <property type="entry name" value="7tm6_olfct_rcpt"/>
</dbReference>
<sequence length="315" mass="35891">MDESKWVIIIPEKLLKAINLWPEDRNIFTTLTFLIVSLILILLEMGQILYLLKNIKDIATMAATMSTISTTFQAICKSSIIFFNHKKLHFMLRTIREDFWSSKSAQSETKEVLKNNGRVVAASMIMVLVSAYVFAVGFLSKPLREGSRELPLISWYPLDWTVTPIYEIIYFLQCVGDMYLAIIGICGHDNIFLAICLNCVAQFMILKDVVTTAGEEEPNREVYVLCIQHHTETTDIVHLISYCLGHILQLFLCCAAADELSYQSQMLANCAYGASWYRKKDLMMMLIVSQKQKKISALGIVKLNYTTFISVNHNI</sequence>
<evidence type="ECO:0000313" key="11">
    <source>
        <dbReference type="EMBL" id="KAK5641708.1"/>
    </source>
</evidence>
<comment type="subcellular location">
    <subcellularLocation>
        <location evidence="1">Cell membrane</location>
        <topology evidence="1">Multi-pass membrane protein</topology>
    </subcellularLocation>
</comment>
<evidence type="ECO:0000313" key="12">
    <source>
        <dbReference type="Proteomes" id="UP001329430"/>
    </source>
</evidence>
<comment type="caution">
    <text evidence="11">The sequence shown here is derived from an EMBL/GenBank/DDBJ whole genome shotgun (WGS) entry which is preliminary data.</text>
</comment>
<dbReference type="GO" id="GO:0005886">
    <property type="term" value="C:plasma membrane"/>
    <property type="evidence" value="ECO:0007669"/>
    <property type="project" value="UniProtKB-SubCell"/>
</dbReference>
<evidence type="ECO:0000256" key="1">
    <source>
        <dbReference type="ARBA" id="ARBA00004651"/>
    </source>
</evidence>
<evidence type="ECO:0000256" key="9">
    <source>
        <dbReference type="ARBA" id="ARBA00023224"/>
    </source>
</evidence>
<dbReference type="GO" id="GO:0005549">
    <property type="term" value="F:odorant binding"/>
    <property type="evidence" value="ECO:0007669"/>
    <property type="project" value="InterPro"/>
</dbReference>
<gene>
    <name evidence="11" type="ORF">RI129_010255</name>
</gene>
<keyword evidence="9" id="KW-0807">Transducer</keyword>
<dbReference type="PANTHER" id="PTHR21137:SF35">
    <property type="entry name" value="ODORANT RECEPTOR 19A-RELATED"/>
    <property type="match status" value="1"/>
</dbReference>
<feature type="transmembrane region" description="Helical" evidence="10">
    <location>
        <begin position="178"/>
        <end position="200"/>
    </location>
</feature>
<keyword evidence="4 10" id="KW-0812">Transmembrane</keyword>
<keyword evidence="2" id="KW-1003">Cell membrane</keyword>
<feature type="transmembrane region" description="Helical" evidence="10">
    <location>
        <begin position="119"/>
        <end position="140"/>
    </location>
</feature>
<reference evidence="11 12" key="1">
    <citation type="journal article" date="2024" name="Insects">
        <title>An Improved Chromosome-Level Genome Assembly of the Firefly Pyrocoelia pectoralis.</title>
        <authorList>
            <person name="Fu X."/>
            <person name="Meyer-Rochow V.B."/>
            <person name="Ballantyne L."/>
            <person name="Zhu X."/>
        </authorList>
    </citation>
    <scope>NUCLEOTIDE SEQUENCE [LARGE SCALE GENOMIC DNA]</scope>
    <source>
        <strain evidence="11">XCY_ONT2</strain>
    </source>
</reference>
<evidence type="ECO:0000256" key="8">
    <source>
        <dbReference type="ARBA" id="ARBA00023170"/>
    </source>
</evidence>
<keyword evidence="8" id="KW-0675">Receptor</keyword>
<dbReference type="Pfam" id="PF02949">
    <property type="entry name" value="7tm_6"/>
    <property type="match status" value="1"/>
</dbReference>
<dbReference type="EMBL" id="JAVRBK010000007">
    <property type="protein sequence ID" value="KAK5641708.1"/>
    <property type="molecule type" value="Genomic_DNA"/>
</dbReference>
<keyword evidence="5" id="KW-0552">Olfaction</keyword>
<keyword evidence="6 10" id="KW-1133">Transmembrane helix</keyword>
<organism evidence="11 12">
    <name type="scientific">Pyrocoelia pectoralis</name>
    <dbReference type="NCBI Taxonomy" id="417401"/>
    <lineage>
        <taxon>Eukaryota</taxon>
        <taxon>Metazoa</taxon>
        <taxon>Ecdysozoa</taxon>
        <taxon>Arthropoda</taxon>
        <taxon>Hexapoda</taxon>
        <taxon>Insecta</taxon>
        <taxon>Pterygota</taxon>
        <taxon>Neoptera</taxon>
        <taxon>Endopterygota</taxon>
        <taxon>Coleoptera</taxon>
        <taxon>Polyphaga</taxon>
        <taxon>Elateriformia</taxon>
        <taxon>Elateroidea</taxon>
        <taxon>Lampyridae</taxon>
        <taxon>Lampyrinae</taxon>
        <taxon>Pyrocoelia</taxon>
    </lineage>
</organism>
<name>A0AAN7ZJS7_9COLE</name>
<keyword evidence="12" id="KW-1185">Reference proteome</keyword>
<keyword evidence="7 10" id="KW-0472">Membrane</keyword>
<evidence type="ECO:0000256" key="7">
    <source>
        <dbReference type="ARBA" id="ARBA00023136"/>
    </source>
</evidence>